<keyword evidence="2 5" id="KW-0689">Ribosomal protein</keyword>
<evidence type="ECO:0000256" key="2">
    <source>
        <dbReference type="ARBA" id="ARBA00022980"/>
    </source>
</evidence>
<feature type="region of interest" description="Disordered" evidence="6">
    <location>
        <begin position="37"/>
        <end position="58"/>
    </location>
</feature>
<keyword evidence="3 5" id="KW-0687">Ribonucleoprotein</keyword>
<dbReference type="HAMAP" id="MF_00391">
    <property type="entry name" value="Ribosomal_bL34"/>
    <property type="match status" value="1"/>
</dbReference>
<dbReference type="PANTHER" id="PTHR14503:SF4">
    <property type="entry name" value="LARGE RIBOSOMAL SUBUNIT PROTEIN BL34M"/>
    <property type="match status" value="1"/>
</dbReference>
<dbReference type="Pfam" id="PF00468">
    <property type="entry name" value="Ribosomal_L34"/>
    <property type="match status" value="1"/>
</dbReference>
<evidence type="ECO:0000256" key="1">
    <source>
        <dbReference type="ARBA" id="ARBA00010111"/>
    </source>
</evidence>
<dbReference type="Gene3D" id="1.10.287.3980">
    <property type="match status" value="1"/>
</dbReference>
<name>A0A2A6RPM9_9CHLR</name>
<evidence type="ECO:0000256" key="5">
    <source>
        <dbReference type="HAMAP-Rule" id="MF_00391"/>
    </source>
</evidence>
<dbReference type="FunFam" id="1.10.287.3980:FF:000001">
    <property type="entry name" value="Mitochondrial ribosomal protein L34"/>
    <property type="match status" value="1"/>
</dbReference>
<proteinExistence type="inferred from homology"/>
<comment type="caution">
    <text evidence="7">The sequence shown here is derived from an EMBL/GenBank/DDBJ whole genome shotgun (WGS) entry which is preliminary data.</text>
</comment>
<evidence type="ECO:0000256" key="6">
    <source>
        <dbReference type="SAM" id="MobiDB-lite"/>
    </source>
</evidence>
<protein>
    <recommendedName>
        <fullName evidence="4 5">Large ribosomal subunit protein bL34</fullName>
    </recommendedName>
</protein>
<organism evidence="7 8">
    <name type="scientific">Candidatus Viridilinea mediisalina</name>
    <dbReference type="NCBI Taxonomy" id="2024553"/>
    <lineage>
        <taxon>Bacteria</taxon>
        <taxon>Bacillati</taxon>
        <taxon>Chloroflexota</taxon>
        <taxon>Chloroflexia</taxon>
        <taxon>Chloroflexales</taxon>
        <taxon>Chloroflexineae</taxon>
        <taxon>Oscillochloridaceae</taxon>
        <taxon>Candidatus Viridilinea</taxon>
    </lineage>
</organism>
<dbReference type="PROSITE" id="PS00784">
    <property type="entry name" value="RIBOSOMAL_L34"/>
    <property type="match status" value="1"/>
</dbReference>
<dbReference type="GO" id="GO:0003735">
    <property type="term" value="F:structural constituent of ribosome"/>
    <property type="evidence" value="ECO:0007669"/>
    <property type="project" value="InterPro"/>
</dbReference>
<comment type="similarity">
    <text evidence="1 5">Belongs to the bacterial ribosomal protein bL34 family.</text>
</comment>
<reference evidence="8" key="1">
    <citation type="submission" date="2017-08" db="EMBL/GenBank/DDBJ databases">
        <authorList>
            <person name="Grouzdev D.S."/>
            <person name="Gaisin V.A."/>
            <person name="Rysina M.S."/>
            <person name="Gorlenko V.M."/>
        </authorList>
    </citation>
    <scope>NUCLEOTIDE SEQUENCE [LARGE SCALE GENOMIC DNA]</scope>
    <source>
        <strain evidence="8">Kir15-3F</strain>
    </source>
</reference>
<dbReference type="OrthoDB" id="9804164at2"/>
<accession>A0A2A6RPM9</accession>
<keyword evidence="8" id="KW-1185">Reference proteome</keyword>
<evidence type="ECO:0000313" key="7">
    <source>
        <dbReference type="EMBL" id="PDW04851.1"/>
    </source>
</evidence>
<gene>
    <name evidence="5 7" type="primary">rpmH</name>
    <name evidence="7" type="ORF">CJ255_01185</name>
</gene>
<evidence type="ECO:0000313" key="8">
    <source>
        <dbReference type="Proteomes" id="UP000220527"/>
    </source>
</evidence>
<sequence>MPKRTWQPKRIPRRRKHGFLARMATKDGREILRRRRMKGRHKLTVSDERRHGNRRGHR</sequence>
<dbReference type="InterPro" id="IPR020939">
    <property type="entry name" value="Ribosomal_bL34_CS"/>
</dbReference>
<dbReference type="InterPro" id="IPR000271">
    <property type="entry name" value="Ribosomal_bL34"/>
</dbReference>
<dbReference type="RefSeq" id="WP_097642263.1">
    <property type="nucleotide sequence ID" value="NZ_NQWI01000003.1"/>
</dbReference>
<dbReference type="GO" id="GO:0005840">
    <property type="term" value="C:ribosome"/>
    <property type="evidence" value="ECO:0007669"/>
    <property type="project" value="UniProtKB-KW"/>
</dbReference>
<dbReference type="Proteomes" id="UP000220527">
    <property type="component" value="Unassembled WGS sequence"/>
</dbReference>
<dbReference type="GO" id="GO:0006412">
    <property type="term" value="P:translation"/>
    <property type="evidence" value="ECO:0007669"/>
    <property type="project" value="UniProtKB-UniRule"/>
</dbReference>
<dbReference type="EMBL" id="NQWI01000003">
    <property type="protein sequence ID" value="PDW04851.1"/>
    <property type="molecule type" value="Genomic_DNA"/>
</dbReference>
<dbReference type="GO" id="GO:1990904">
    <property type="term" value="C:ribonucleoprotein complex"/>
    <property type="evidence" value="ECO:0007669"/>
    <property type="project" value="UniProtKB-KW"/>
</dbReference>
<dbReference type="PANTHER" id="PTHR14503">
    <property type="entry name" value="MITOCHONDRIAL RIBOSOMAL PROTEIN 34 FAMILY MEMBER"/>
    <property type="match status" value="1"/>
</dbReference>
<evidence type="ECO:0000256" key="3">
    <source>
        <dbReference type="ARBA" id="ARBA00023274"/>
    </source>
</evidence>
<evidence type="ECO:0000256" key="4">
    <source>
        <dbReference type="ARBA" id="ARBA00035177"/>
    </source>
</evidence>
<dbReference type="NCBIfam" id="TIGR01030">
    <property type="entry name" value="rpmH_bact"/>
    <property type="match status" value="1"/>
</dbReference>
<dbReference type="AlphaFoldDB" id="A0A2A6RPM9"/>